<dbReference type="Proteomes" id="UP000727907">
    <property type="component" value="Unassembled WGS sequence"/>
</dbReference>
<dbReference type="Pfam" id="PF03350">
    <property type="entry name" value="UPF0114"/>
    <property type="match status" value="1"/>
</dbReference>
<evidence type="ECO:0000256" key="6">
    <source>
        <dbReference type="ARBA" id="ARBA00023136"/>
    </source>
</evidence>
<evidence type="ECO:0000256" key="1">
    <source>
        <dbReference type="ARBA" id="ARBA00004651"/>
    </source>
</evidence>
<dbReference type="PANTHER" id="PTHR38596">
    <property type="entry name" value="UPF0114 PROTEIN YQHA"/>
    <property type="match status" value="1"/>
</dbReference>
<comment type="similarity">
    <text evidence="2 7">Belongs to the UPF0114 family.</text>
</comment>
<evidence type="ECO:0000313" key="8">
    <source>
        <dbReference type="EMBL" id="MBU8877220.1"/>
    </source>
</evidence>
<evidence type="ECO:0000256" key="4">
    <source>
        <dbReference type="ARBA" id="ARBA00022692"/>
    </source>
</evidence>
<dbReference type="HAMAP" id="MF_00143">
    <property type="entry name" value="UPF0114"/>
    <property type="match status" value="1"/>
</dbReference>
<evidence type="ECO:0000256" key="7">
    <source>
        <dbReference type="HAMAP-Rule" id="MF_00143"/>
    </source>
</evidence>
<dbReference type="PANTHER" id="PTHR38596:SF1">
    <property type="entry name" value="UPF0114 PROTEIN YQHA"/>
    <property type="match status" value="1"/>
</dbReference>
<evidence type="ECO:0000313" key="9">
    <source>
        <dbReference type="Proteomes" id="UP000727907"/>
    </source>
</evidence>
<keyword evidence="9" id="KW-1185">Reference proteome</keyword>
<keyword evidence="3 7" id="KW-1003">Cell membrane</keyword>
<feature type="transmembrane region" description="Helical" evidence="7">
    <location>
        <begin position="144"/>
        <end position="164"/>
    </location>
</feature>
<dbReference type="EMBL" id="JAHOPB010000004">
    <property type="protein sequence ID" value="MBU8877220.1"/>
    <property type="molecule type" value="Genomic_DNA"/>
</dbReference>
<proteinExistence type="inferred from homology"/>
<protein>
    <recommendedName>
        <fullName evidence="7">UPF0114 protein KQ910_25855</fullName>
    </recommendedName>
</protein>
<reference evidence="8 9" key="1">
    <citation type="submission" date="2021-06" db="EMBL/GenBank/DDBJ databases">
        <authorList>
            <person name="Lee D.H."/>
        </authorList>
    </citation>
    <scope>NUCLEOTIDE SEQUENCE [LARGE SCALE GENOMIC DNA]</scope>
    <source>
        <strain evidence="8 9">MMS21-HV4-11</strain>
    </source>
</reference>
<comment type="caution">
    <text evidence="8">The sequence shown here is derived from an EMBL/GenBank/DDBJ whole genome shotgun (WGS) entry which is preliminary data.</text>
</comment>
<sequence>MSTTPAKKLEVFIERIVMGSRWLQAPLYIGLVFVLGVVVVKFPFKIWELMRKAISAEEADLVLAVLSLVDLIMVANLVVMVIISGYENFVSHIDVDETRDRLAWFGKLDAGSLKIKLASSIVAISSIHLLQRFLEAGDYDNSKLYVLVVMHMAFVVSALMLTYIDKIGSDKKAAGGP</sequence>
<comment type="subcellular location">
    <subcellularLocation>
        <location evidence="1 7">Cell membrane</location>
        <topology evidence="1 7">Multi-pass membrane protein</topology>
    </subcellularLocation>
</comment>
<dbReference type="InterPro" id="IPR020761">
    <property type="entry name" value="UPF0114_bac"/>
</dbReference>
<organism evidence="8 9">
    <name type="scientific">Reyranella humidisoli</name>
    <dbReference type="NCBI Taxonomy" id="2849149"/>
    <lineage>
        <taxon>Bacteria</taxon>
        <taxon>Pseudomonadati</taxon>
        <taxon>Pseudomonadota</taxon>
        <taxon>Alphaproteobacteria</taxon>
        <taxon>Hyphomicrobiales</taxon>
        <taxon>Reyranellaceae</taxon>
        <taxon>Reyranella</taxon>
    </lineage>
</organism>
<dbReference type="RefSeq" id="WP_216966806.1">
    <property type="nucleotide sequence ID" value="NZ_JAHOPB010000004.1"/>
</dbReference>
<name>A0ABS6IT42_9HYPH</name>
<dbReference type="InterPro" id="IPR005134">
    <property type="entry name" value="UPF0114"/>
</dbReference>
<keyword evidence="4 7" id="KW-0812">Transmembrane</keyword>
<evidence type="ECO:0000256" key="5">
    <source>
        <dbReference type="ARBA" id="ARBA00022989"/>
    </source>
</evidence>
<evidence type="ECO:0000256" key="3">
    <source>
        <dbReference type="ARBA" id="ARBA00022475"/>
    </source>
</evidence>
<dbReference type="NCBIfam" id="TIGR00645">
    <property type="entry name" value="HI0507"/>
    <property type="match status" value="1"/>
</dbReference>
<feature type="transmembrane region" description="Helical" evidence="7">
    <location>
        <begin position="61"/>
        <end position="83"/>
    </location>
</feature>
<keyword evidence="5 7" id="KW-1133">Transmembrane helix</keyword>
<accession>A0ABS6IT42</accession>
<keyword evidence="6 7" id="KW-0472">Membrane</keyword>
<feature type="transmembrane region" description="Helical" evidence="7">
    <location>
        <begin position="22"/>
        <end position="40"/>
    </location>
</feature>
<gene>
    <name evidence="8" type="ORF">KQ910_25855</name>
</gene>
<evidence type="ECO:0000256" key="2">
    <source>
        <dbReference type="ARBA" id="ARBA00005774"/>
    </source>
</evidence>